<proteinExistence type="predicted"/>
<dbReference type="InterPro" id="IPR011009">
    <property type="entry name" value="Kinase-like_dom_sf"/>
</dbReference>
<dbReference type="GO" id="GO:0005524">
    <property type="term" value="F:ATP binding"/>
    <property type="evidence" value="ECO:0007669"/>
    <property type="project" value="InterPro"/>
</dbReference>
<dbReference type="OrthoDB" id="26722at2759"/>
<name>A0A165L278_EXIGL</name>
<sequence>MSPEQLDGSPCTVSGDMWAASCVFIEMFSGRLPYHERRGVSAVIAAIRSGQRPMKPTRLPEELWRLVSTNWDFDTQRRLTARSMLNRLWSLRGEDKLGESIF</sequence>
<reference evidence="2 3" key="1">
    <citation type="journal article" date="2016" name="Mol. Biol. Evol.">
        <title>Comparative Genomics of Early-Diverging Mushroom-Forming Fungi Provides Insights into the Origins of Lignocellulose Decay Capabilities.</title>
        <authorList>
            <person name="Nagy L.G."/>
            <person name="Riley R."/>
            <person name="Tritt A."/>
            <person name="Adam C."/>
            <person name="Daum C."/>
            <person name="Floudas D."/>
            <person name="Sun H."/>
            <person name="Yadav J.S."/>
            <person name="Pangilinan J."/>
            <person name="Larsson K.H."/>
            <person name="Matsuura K."/>
            <person name="Barry K."/>
            <person name="Labutti K."/>
            <person name="Kuo R."/>
            <person name="Ohm R.A."/>
            <person name="Bhattacharya S.S."/>
            <person name="Shirouzu T."/>
            <person name="Yoshinaga Y."/>
            <person name="Martin F.M."/>
            <person name="Grigoriev I.V."/>
            <person name="Hibbett D.S."/>
        </authorList>
    </citation>
    <scope>NUCLEOTIDE SEQUENCE [LARGE SCALE GENOMIC DNA]</scope>
    <source>
        <strain evidence="2 3">HHB12029</strain>
    </source>
</reference>
<gene>
    <name evidence="2" type="ORF">EXIGLDRAFT_382949</name>
</gene>
<dbReference type="Gene3D" id="1.10.510.10">
    <property type="entry name" value="Transferase(Phosphotransferase) domain 1"/>
    <property type="match status" value="1"/>
</dbReference>
<accession>A0A165L278</accession>
<evidence type="ECO:0000313" key="2">
    <source>
        <dbReference type="EMBL" id="KZV97234.1"/>
    </source>
</evidence>
<dbReference type="PROSITE" id="PS50011">
    <property type="entry name" value="PROTEIN_KINASE_DOM"/>
    <property type="match status" value="1"/>
</dbReference>
<keyword evidence="2" id="KW-0418">Kinase</keyword>
<evidence type="ECO:0000313" key="3">
    <source>
        <dbReference type="Proteomes" id="UP000077266"/>
    </source>
</evidence>
<dbReference type="AlphaFoldDB" id="A0A165L278"/>
<keyword evidence="2" id="KW-0808">Transferase</keyword>
<feature type="domain" description="Protein kinase" evidence="1">
    <location>
        <begin position="1"/>
        <end position="90"/>
    </location>
</feature>
<dbReference type="EMBL" id="KV425932">
    <property type="protein sequence ID" value="KZV97234.1"/>
    <property type="molecule type" value="Genomic_DNA"/>
</dbReference>
<dbReference type="STRING" id="1314781.A0A165L278"/>
<keyword evidence="3" id="KW-1185">Reference proteome</keyword>
<evidence type="ECO:0000259" key="1">
    <source>
        <dbReference type="PROSITE" id="PS50011"/>
    </source>
</evidence>
<dbReference type="InParanoid" id="A0A165L278"/>
<dbReference type="GO" id="GO:0004672">
    <property type="term" value="F:protein kinase activity"/>
    <property type="evidence" value="ECO:0007669"/>
    <property type="project" value="InterPro"/>
</dbReference>
<dbReference type="Pfam" id="PF00069">
    <property type="entry name" value="Pkinase"/>
    <property type="match status" value="1"/>
</dbReference>
<protein>
    <submittedName>
        <fullName evidence="2">Kinase-like protein</fullName>
    </submittedName>
</protein>
<organism evidence="2 3">
    <name type="scientific">Exidia glandulosa HHB12029</name>
    <dbReference type="NCBI Taxonomy" id="1314781"/>
    <lineage>
        <taxon>Eukaryota</taxon>
        <taxon>Fungi</taxon>
        <taxon>Dikarya</taxon>
        <taxon>Basidiomycota</taxon>
        <taxon>Agaricomycotina</taxon>
        <taxon>Agaricomycetes</taxon>
        <taxon>Auriculariales</taxon>
        <taxon>Exidiaceae</taxon>
        <taxon>Exidia</taxon>
    </lineage>
</organism>
<dbReference type="Proteomes" id="UP000077266">
    <property type="component" value="Unassembled WGS sequence"/>
</dbReference>
<dbReference type="SUPFAM" id="SSF56112">
    <property type="entry name" value="Protein kinase-like (PK-like)"/>
    <property type="match status" value="1"/>
</dbReference>
<dbReference type="InterPro" id="IPR000719">
    <property type="entry name" value="Prot_kinase_dom"/>
</dbReference>